<organism evidence="2 3">
    <name type="scientific">Cypionkella aquatica</name>
    <dbReference type="NCBI Taxonomy" id="1756042"/>
    <lineage>
        <taxon>Bacteria</taxon>
        <taxon>Pseudomonadati</taxon>
        <taxon>Pseudomonadota</taxon>
        <taxon>Alphaproteobacteria</taxon>
        <taxon>Rhodobacterales</taxon>
        <taxon>Paracoccaceae</taxon>
        <taxon>Cypionkella</taxon>
    </lineage>
</organism>
<keyword evidence="3" id="KW-1185">Reference proteome</keyword>
<sequence length="286" mass="30974">MLRPLLLSLCLAAPLTALSLPAMPLHAQTLGPQPETSSLTQTLKIDALIAVMRSEGLANGKEMEADLFPGQGGAAWGVVLSRVYDTQRLHQIFDAALAKSLQNDPATQTAMREFFSAPLGQRILALEIDARKTLLDDKATAAAAAIWGRALNAKTPRAAQINRFAEVNDLVESNVMGAMNGNLAFYRGMNAAGAFPQPMPEDDMLADVWGQENDVRRDTVEWLYPFLMLAYQPLSDAELEQYIAFSTTPEGQKANAAVFTAFDAMFVQVSKELGQSAGRLMAGQDI</sequence>
<feature type="chain" id="PRO_5041202649" description="DUF2059 domain-containing protein" evidence="1">
    <location>
        <begin position="28"/>
        <end position="286"/>
    </location>
</feature>
<proteinExistence type="predicted"/>
<gene>
    <name evidence="2" type="ORF">GCM10010873_36180</name>
</gene>
<evidence type="ECO:0000313" key="2">
    <source>
        <dbReference type="EMBL" id="GLS88644.1"/>
    </source>
</evidence>
<keyword evidence="1" id="KW-0732">Signal</keyword>
<accession>A0AA37U737</accession>
<dbReference type="Proteomes" id="UP001157355">
    <property type="component" value="Unassembled WGS sequence"/>
</dbReference>
<feature type="signal peptide" evidence="1">
    <location>
        <begin position="1"/>
        <end position="27"/>
    </location>
</feature>
<dbReference type="RefSeq" id="WP_284326750.1">
    <property type="nucleotide sequence ID" value="NZ_BSPP01000015.1"/>
</dbReference>
<dbReference type="EMBL" id="BSPP01000015">
    <property type="protein sequence ID" value="GLS88644.1"/>
    <property type="molecule type" value="Genomic_DNA"/>
</dbReference>
<protein>
    <recommendedName>
        <fullName evidence="4">DUF2059 domain-containing protein</fullName>
    </recommendedName>
</protein>
<evidence type="ECO:0000313" key="3">
    <source>
        <dbReference type="Proteomes" id="UP001157355"/>
    </source>
</evidence>
<reference evidence="2 3" key="1">
    <citation type="journal article" date="2014" name="Int. J. Syst. Evol. Microbiol.">
        <title>Complete genome sequence of Corynebacterium casei LMG S-19264T (=DSM 44701T), isolated from a smear-ripened cheese.</title>
        <authorList>
            <consortium name="US DOE Joint Genome Institute (JGI-PGF)"/>
            <person name="Walter F."/>
            <person name="Albersmeier A."/>
            <person name="Kalinowski J."/>
            <person name="Ruckert C."/>
        </authorList>
    </citation>
    <scope>NUCLEOTIDE SEQUENCE [LARGE SCALE GENOMIC DNA]</scope>
    <source>
        <strain evidence="2 3">NBRC 111766</strain>
    </source>
</reference>
<evidence type="ECO:0000256" key="1">
    <source>
        <dbReference type="SAM" id="SignalP"/>
    </source>
</evidence>
<name>A0AA37U737_9RHOB</name>
<dbReference type="AlphaFoldDB" id="A0AA37U737"/>
<evidence type="ECO:0008006" key="4">
    <source>
        <dbReference type="Google" id="ProtNLM"/>
    </source>
</evidence>
<comment type="caution">
    <text evidence="2">The sequence shown here is derived from an EMBL/GenBank/DDBJ whole genome shotgun (WGS) entry which is preliminary data.</text>
</comment>